<keyword evidence="4" id="KW-1185">Reference proteome</keyword>
<dbReference type="InterPro" id="IPR011234">
    <property type="entry name" value="Fumarylacetoacetase-like_C"/>
</dbReference>
<evidence type="ECO:0000313" key="3">
    <source>
        <dbReference type="EMBL" id="KAL2836406.1"/>
    </source>
</evidence>
<protein>
    <recommendedName>
        <fullName evidence="2">Fumarylacetoacetase-like C-terminal domain-containing protein</fullName>
    </recommendedName>
</protein>
<sequence length="130" mass="14242">MSARDISAQEAPRYILGYTAANDISARAAQMETEATGAEIAAERNSDDQGFDSNPYILRNLGKGWVAQTGETKCKNQVASSALLPIANYRLLDGVDDNVRKSSIFSGYTRRDSRLGWTHLTQVLPINGIY</sequence>
<evidence type="ECO:0000313" key="4">
    <source>
        <dbReference type="Proteomes" id="UP001610446"/>
    </source>
</evidence>
<gene>
    <name evidence="3" type="ORF">BJY01DRAFT_251988</name>
</gene>
<dbReference type="Pfam" id="PF01557">
    <property type="entry name" value="FAA_hydrolase"/>
    <property type="match status" value="1"/>
</dbReference>
<evidence type="ECO:0000256" key="1">
    <source>
        <dbReference type="ARBA" id="ARBA00010211"/>
    </source>
</evidence>
<dbReference type="Proteomes" id="UP001610446">
    <property type="component" value="Unassembled WGS sequence"/>
</dbReference>
<proteinExistence type="inferred from homology"/>
<name>A0ABR4J8N8_9EURO</name>
<accession>A0ABR4J8N8</accession>
<dbReference type="Gene3D" id="3.90.850.10">
    <property type="entry name" value="Fumarylacetoacetase-like, C-terminal domain"/>
    <property type="match status" value="1"/>
</dbReference>
<dbReference type="InterPro" id="IPR036663">
    <property type="entry name" value="Fumarylacetoacetase_C_sf"/>
</dbReference>
<comment type="caution">
    <text evidence="3">The sequence shown here is derived from an EMBL/GenBank/DDBJ whole genome shotgun (WGS) entry which is preliminary data.</text>
</comment>
<comment type="similarity">
    <text evidence="1">Belongs to the FAH family.</text>
</comment>
<reference evidence="3 4" key="1">
    <citation type="submission" date="2024-07" db="EMBL/GenBank/DDBJ databases">
        <title>Section-level genome sequencing and comparative genomics of Aspergillus sections Usti and Cavernicolus.</title>
        <authorList>
            <consortium name="Lawrence Berkeley National Laboratory"/>
            <person name="Nybo J.L."/>
            <person name="Vesth T.C."/>
            <person name="Theobald S."/>
            <person name="Frisvad J.C."/>
            <person name="Larsen T.O."/>
            <person name="Kjaerboelling I."/>
            <person name="Rothschild-Mancinelli K."/>
            <person name="Lyhne E.K."/>
            <person name="Kogle M.E."/>
            <person name="Barry K."/>
            <person name="Clum A."/>
            <person name="Na H."/>
            <person name="Ledsgaard L."/>
            <person name="Lin J."/>
            <person name="Lipzen A."/>
            <person name="Kuo A."/>
            <person name="Riley R."/>
            <person name="Mondo S."/>
            <person name="Labutti K."/>
            <person name="Haridas S."/>
            <person name="Pangalinan J."/>
            <person name="Salamov A.A."/>
            <person name="Simmons B.A."/>
            <person name="Magnuson J.K."/>
            <person name="Chen J."/>
            <person name="Drula E."/>
            <person name="Henrissat B."/>
            <person name="Wiebenga A."/>
            <person name="Lubbers R.J."/>
            <person name="Gomes A.C."/>
            <person name="Makela M.R."/>
            <person name="Stajich J."/>
            <person name="Grigoriev I.V."/>
            <person name="Mortensen U.H."/>
            <person name="De Vries R.P."/>
            <person name="Baker S.E."/>
            <person name="Andersen M.R."/>
        </authorList>
    </citation>
    <scope>NUCLEOTIDE SEQUENCE [LARGE SCALE GENOMIC DNA]</scope>
    <source>
        <strain evidence="3 4">CBS 123904</strain>
    </source>
</reference>
<organism evidence="3 4">
    <name type="scientific">Aspergillus pseudoustus</name>
    <dbReference type="NCBI Taxonomy" id="1810923"/>
    <lineage>
        <taxon>Eukaryota</taxon>
        <taxon>Fungi</taxon>
        <taxon>Dikarya</taxon>
        <taxon>Ascomycota</taxon>
        <taxon>Pezizomycotina</taxon>
        <taxon>Eurotiomycetes</taxon>
        <taxon>Eurotiomycetidae</taxon>
        <taxon>Eurotiales</taxon>
        <taxon>Aspergillaceae</taxon>
        <taxon>Aspergillus</taxon>
        <taxon>Aspergillus subgen. Nidulantes</taxon>
    </lineage>
</organism>
<feature type="domain" description="Fumarylacetoacetase-like C-terminal" evidence="2">
    <location>
        <begin position="3"/>
        <end position="44"/>
    </location>
</feature>
<evidence type="ECO:0000259" key="2">
    <source>
        <dbReference type="Pfam" id="PF01557"/>
    </source>
</evidence>
<dbReference type="SUPFAM" id="SSF56529">
    <property type="entry name" value="FAH"/>
    <property type="match status" value="1"/>
</dbReference>
<dbReference type="EMBL" id="JBFXLU010000179">
    <property type="protein sequence ID" value="KAL2836406.1"/>
    <property type="molecule type" value="Genomic_DNA"/>
</dbReference>